<evidence type="ECO:0000313" key="2">
    <source>
        <dbReference type="Proteomes" id="UP000054266"/>
    </source>
</evidence>
<name>A0A0D2GDP7_9EURO</name>
<reference evidence="1 2" key="1">
    <citation type="submission" date="2015-01" db="EMBL/GenBank/DDBJ databases">
        <title>The Genome Sequence of Capronia semiimmersa CBS27337.</title>
        <authorList>
            <consortium name="The Broad Institute Genomics Platform"/>
            <person name="Cuomo C."/>
            <person name="de Hoog S."/>
            <person name="Gorbushina A."/>
            <person name="Stielow B."/>
            <person name="Teixiera M."/>
            <person name="Abouelleil A."/>
            <person name="Chapman S.B."/>
            <person name="Priest M."/>
            <person name="Young S.K."/>
            <person name="Wortman J."/>
            <person name="Nusbaum C."/>
            <person name="Birren B."/>
        </authorList>
    </citation>
    <scope>NUCLEOTIDE SEQUENCE [LARGE SCALE GENOMIC DNA]</scope>
    <source>
        <strain evidence="1 2">CBS 27337</strain>
    </source>
</reference>
<dbReference type="AlphaFoldDB" id="A0A0D2GDP7"/>
<evidence type="ECO:0000313" key="1">
    <source>
        <dbReference type="EMBL" id="KIW70279.1"/>
    </source>
</evidence>
<accession>A0A0D2GDP7</accession>
<proteinExistence type="predicted"/>
<sequence>MVHALLQMQQEATSSWVPTGRAGVAFPSRQEENQLGAYGLRWCCLRIKQAQVNLPNPWDVSALHVIATAAILPLPLHSELPSGSGNALAGFWLVHSYRHALYISMPDISTAGLKGSPIPGRCRFLELCDASQLCPHRKTPSRTHVDESGYIWDNTIPGLLERYGSGPCQRNQIYTASSNNQHNWLPKLACWNAEVLSFFHICSVVLLHNR</sequence>
<gene>
    <name evidence="1" type="ORF">PV04_02564</name>
</gene>
<protein>
    <submittedName>
        <fullName evidence="1">Uncharacterized protein</fullName>
    </submittedName>
</protein>
<dbReference type="Proteomes" id="UP000054266">
    <property type="component" value="Unassembled WGS sequence"/>
</dbReference>
<organism evidence="1 2">
    <name type="scientific">Phialophora macrospora</name>
    <dbReference type="NCBI Taxonomy" id="1851006"/>
    <lineage>
        <taxon>Eukaryota</taxon>
        <taxon>Fungi</taxon>
        <taxon>Dikarya</taxon>
        <taxon>Ascomycota</taxon>
        <taxon>Pezizomycotina</taxon>
        <taxon>Eurotiomycetes</taxon>
        <taxon>Chaetothyriomycetidae</taxon>
        <taxon>Chaetothyriales</taxon>
        <taxon>Herpotrichiellaceae</taxon>
        <taxon>Phialophora</taxon>
    </lineage>
</organism>
<dbReference type="EMBL" id="KN846957">
    <property type="protein sequence ID" value="KIW70279.1"/>
    <property type="molecule type" value="Genomic_DNA"/>
</dbReference>
<keyword evidence="2" id="KW-1185">Reference proteome</keyword>
<dbReference type="HOGENOM" id="CLU_1309964_0_0_1"/>